<name>A0ABP7U1L7_9SPHN</name>
<feature type="signal peptide" evidence="1">
    <location>
        <begin position="1"/>
        <end position="20"/>
    </location>
</feature>
<comment type="caution">
    <text evidence="2">The sequence shown here is derived from an EMBL/GenBank/DDBJ whole genome shotgun (WGS) entry which is preliminary data.</text>
</comment>
<dbReference type="EMBL" id="BAABBR010000001">
    <property type="protein sequence ID" value="GAA4034234.1"/>
    <property type="molecule type" value="Genomic_DNA"/>
</dbReference>
<accession>A0ABP7U1L7</accession>
<protein>
    <submittedName>
        <fullName evidence="2">Uncharacterized protein</fullName>
    </submittedName>
</protein>
<keyword evidence="1" id="KW-0732">Signal</keyword>
<organism evidence="2 3">
    <name type="scientific">Sphingomonas rosea</name>
    <dbReference type="NCBI Taxonomy" id="335605"/>
    <lineage>
        <taxon>Bacteria</taxon>
        <taxon>Pseudomonadati</taxon>
        <taxon>Pseudomonadota</taxon>
        <taxon>Alphaproteobacteria</taxon>
        <taxon>Sphingomonadales</taxon>
        <taxon>Sphingomonadaceae</taxon>
        <taxon>Sphingomonas</taxon>
    </lineage>
</organism>
<dbReference type="RefSeq" id="WP_344696212.1">
    <property type="nucleotide sequence ID" value="NZ_BAABBR010000001.1"/>
</dbReference>
<dbReference type="Proteomes" id="UP001424459">
    <property type="component" value="Unassembled WGS sequence"/>
</dbReference>
<evidence type="ECO:0000256" key="1">
    <source>
        <dbReference type="SAM" id="SignalP"/>
    </source>
</evidence>
<evidence type="ECO:0000313" key="3">
    <source>
        <dbReference type="Proteomes" id="UP001424459"/>
    </source>
</evidence>
<keyword evidence="3" id="KW-1185">Reference proteome</keyword>
<reference evidence="3" key="1">
    <citation type="journal article" date="2019" name="Int. J. Syst. Evol. Microbiol.">
        <title>The Global Catalogue of Microorganisms (GCM) 10K type strain sequencing project: providing services to taxonomists for standard genome sequencing and annotation.</title>
        <authorList>
            <consortium name="The Broad Institute Genomics Platform"/>
            <consortium name="The Broad Institute Genome Sequencing Center for Infectious Disease"/>
            <person name="Wu L."/>
            <person name="Ma J."/>
        </authorList>
    </citation>
    <scope>NUCLEOTIDE SEQUENCE [LARGE SCALE GENOMIC DNA]</scope>
    <source>
        <strain evidence="3">JCM 17564</strain>
    </source>
</reference>
<evidence type="ECO:0000313" key="2">
    <source>
        <dbReference type="EMBL" id="GAA4034234.1"/>
    </source>
</evidence>
<gene>
    <name evidence="2" type="ORF">GCM10022281_12940</name>
</gene>
<sequence length="126" mass="13845">MIRHSCGLLAALFLASAASAQTMPLQQFVERGNKLEGLGPLALLHQGEIKELQTELTAAVNKLREERLRAQKVGKKPTYCPPAGSNLKLNPQQLLKELRVISAGQPKSATTTDGMRVYLRKHYPCP</sequence>
<feature type="chain" id="PRO_5047201394" evidence="1">
    <location>
        <begin position="21"/>
        <end position="126"/>
    </location>
</feature>
<proteinExistence type="predicted"/>